<organism evidence="1 2">
    <name type="scientific">Serratia aquatilis</name>
    <dbReference type="NCBI Taxonomy" id="1737515"/>
    <lineage>
        <taxon>Bacteria</taxon>
        <taxon>Pseudomonadati</taxon>
        <taxon>Pseudomonadota</taxon>
        <taxon>Gammaproteobacteria</taxon>
        <taxon>Enterobacterales</taxon>
        <taxon>Yersiniaceae</taxon>
        <taxon>Serratia</taxon>
    </lineage>
</organism>
<name>A0ABV6EBA8_9GAMM</name>
<sequence>MKKLSISEATTIVGGNCTQTCTVKYVATGTKACNVVTTCVDKHGKVLSTNSKPAGSLADCNIIVVP</sequence>
<protein>
    <submittedName>
        <fullName evidence="1">DUF4762 family protein</fullName>
    </submittedName>
</protein>
<evidence type="ECO:0000313" key="2">
    <source>
        <dbReference type="Proteomes" id="UP001589792"/>
    </source>
</evidence>
<keyword evidence="2" id="KW-1185">Reference proteome</keyword>
<gene>
    <name evidence="1" type="ORF">ACFFJ3_07200</name>
</gene>
<dbReference type="RefSeq" id="WP_380673988.1">
    <property type="nucleotide sequence ID" value="NZ_CP173186.1"/>
</dbReference>
<reference evidence="1 2" key="1">
    <citation type="submission" date="2024-09" db="EMBL/GenBank/DDBJ databases">
        <authorList>
            <person name="Sun Q."/>
            <person name="Mori K."/>
        </authorList>
    </citation>
    <scope>NUCLEOTIDE SEQUENCE [LARGE SCALE GENOMIC DNA]</scope>
    <source>
        <strain evidence="1 2">CCM 8626</strain>
    </source>
</reference>
<proteinExistence type="predicted"/>
<comment type="caution">
    <text evidence="1">The sequence shown here is derived from an EMBL/GenBank/DDBJ whole genome shotgun (WGS) entry which is preliminary data.</text>
</comment>
<dbReference type="EMBL" id="JBHLXG010000005">
    <property type="protein sequence ID" value="MFC0226288.1"/>
    <property type="molecule type" value="Genomic_DNA"/>
</dbReference>
<accession>A0ABV6EBA8</accession>
<dbReference type="InterPro" id="IPR031882">
    <property type="entry name" value="DUF4762"/>
</dbReference>
<dbReference type="Proteomes" id="UP001589792">
    <property type="component" value="Unassembled WGS sequence"/>
</dbReference>
<evidence type="ECO:0000313" key="1">
    <source>
        <dbReference type="EMBL" id="MFC0226288.1"/>
    </source>
</evidence>
<dbReference type="Pfam" id="PF15959">
    <property type="entry name" value="DUF4762"/>
    <property type="match status" value="1"/>
</dbReference>